<dbReference type="GO" id="GO:0006396">
    <property type="term" value="P:RNA processing"/>
    <property type="evidence" value="ECO:0007669"/>
    <property type="project" value="InterPro"/>
</dbReference>
<dbReference type="NCBIfam" id="TIGR03591">
    <property type="entry name" value="polynuc_phos"/>
    <property type="match status" value="1"/>
</dbReference>
<dbReference type="SMART" id="SM00316">
    <property type="entry name" value="S1"/>
    <property type="match status" value="1"/>
</dbReference>
<dbReference type="InterPro" id="IPR004088">
    <property type="entry name" value="KH_dom_type_1"/>
</dbReference>
<dbReference type="Pfam" id="PF03725">
    <property type="entry name" value="RNase_PH_C"/>
    <property type="match status" value="1"/>
</dbReference>
<dbReference type="PIRSF" id="PIRSF005499">
    <property type="entry name" value="PNPase"/>
    <property type="match status" value="1"/>
</dbReference>
<comment type="catalytic activity">
    <reaction evidence="9">
        <text>RNA(n+1) + phosphate = RNA(n) + a ribonucleoside 5'-diphosphate</text>
        <dbReference type="Rhea" id="RHEA:22096"/>
        <dbReference type="Rhea" id="RHEA-COMP:14527"/>
        <dbReference type="Rhea" id="RHEA-COMP:17342"/>
        <dbReference type="ChEBI" id="CHEBI:43474"/>
        <dbReference type="ChEBI" id="CHEBI:57930"/>
        <dbReference type="ChEBI" id="CHEBI:140395"/>
        <dbReference type="EC" id="2.7.7.8"/>
    </reaction>
</comment>
<feature type="domain" description="S1 motif" evidence="11">
    <location>
        <begin position="639"/>
        <end position="707"/>
    </location>
</feature>
<keyword evidence="6 9" id="KW-0479">Metal-binding</keyword>
<evidence type="ECO:0000256" key="4">
    <source>
        <dbReference type="ARBA" id="ARBA00022679"/>
    </source>
</evidence>
<dbReference type="SUPFAM" id="SSF50249">
    <property type="entry name" value="Nucleic acid-binding proteins"/>
    <property type="match status" value="1"/>
</dbReference>
<dbReference type="GO" id="GO:0000287">
    <property type="term" value="F:magnesium ion binding"/>
    <property type="evidence" value="ECO:0007669"/>
    <property type="project" value="UniProtKB-UniRule"/>
</dbReference>
<dbReference type="Gene3D" id="3.30.230.70">
    <property type="entry name" value="GHMP Kinase, N-terminal domain"/>
    <property type="match status" value="2"/>
</dbReference>
<name>A0A1J4U6S1_9BACT</name>
<comment type="caution">
    <text evidence="12">The sequence shown here is derived from an EMBL/GenBank/DDBJ whole genome shotgun (WGS) entry which is preliminary data.</text>
</comment>
<evidence type="ECO:0000313" key="13">
    <source>
        <dbReference type="Proteomes" id="UP000181941"/>
    </source>
</evidence>
<comment type="similarity">
    <text evidence="2 9">Belongs to the polyribonucleotide nucleotidyltransferase family.</text>
</comment>
<keyword evidence="8 9" id="KW-0694">RNA-binding</keyword>
<dbReference type="InterPro" id="IPR012162">
    <property type="entry name" value="PNPase"/>
</dbReference>
<dbReference type="PROSITE" id="PS50084">
    <property type="entry name" value="KH_TYPE_1"/>
    <property type="match status" value="1"/>
</dbReference>
<dbReference type="PROSITE" id="PS50126">
    <property type="entry name" value="S1"/>
    <property type="match status" value="1"/>
</dbReference>
<dbReference type="GO" id="GO:0005829">
    <property type="term" value="C:cytosol"/>
    <property type="evidence" value="ECO:0007669"/>
    <property type="project" value="TreeGrafter"/>
</dbReference>
<dbReference type="PANTHER" id="PTHR11252:SF0">
    <property type="entry name" value="POLYRIBONUCLEOTIDE NUCLEOTIDYLTRANSFERASE 1, MITOCHONDRIAL"/>
    <property type="match status" value="1"/>
</dbReference>
<dbReference type="GO" id="GO:0006402">
    <property type="term" value="P:mRNA catabolic process"/>
    <property type="evidence" value="ECO:0007669"/>
    <property type="project" value="UniProtKB-UniRule"/>
</dbReference>
<evidence type="ECO:0000256" key="6">
    <source>
        <dbReference type="ARBA" id="ARBA00022723"/>
    </source>
</evidence>
<keyword evidence="7 9" id="KW-0460">Magnesium</keyword>
<dbReference type="Pfam" id="PF00013">
    <property type="entry name" value="KH_1"/>
    <property type="match status" value="1"/>
</dbReference>
<evidence type="ECO:0000313" key="12">
    <source>
        <dbReference type="EMBL" id="OIO20316.1"/>
    </source>
</evidence>
<feature type="compositionally biased region" description="Gly residues" evidence="10">
    <location>
        <begin position="726"/>
        <end position="742"/>
    </location>
</feature>
<evidence type="ECO:0000256" key="1">
    <source>
        <dbReference type="ARBA" id="ARBA00004496"/>
    </source>
</evidence>
<dbReference type="EMBL" id="MNVC01000007">
    <property type="protein sequence ID" value="OIO20316.1"/>
    <property type="molecule type" value="Genomic_DNA"/>
</dbReference>
<accession>A0A1J4U6S1</accession>
<dbReference type="GO" id="GO:0000175">
    <property type="term" value="F:3'-5'-RNA exonuclease activity"/>
    <property type="evidence" value="ECO:0007669"/>
    <property type="project" value="TreeGrafter"/>
</dbReference>
<dbReference type="InterPro" id="IPR027408">
    <property type="entry name" value="PNPase/RNase_PH_dom_sf"/>
</dbReference>
<dbReference type="EC" id="2.7.7.8" evidence="9"/>
<dbReference type="SUPFAM" id="SSF54211">
    <property type="entry name" value="Ribosomal protein S5 domain 2-like"/>
    <property type="match status" value="2"/>
</dbReference>
<evidence type="ECO:0000256" key="7">
    <source>
        <dbReference type="ARBA" id="ARBA00022842"/>
    </source>
</evidence>
<comment type="function">
    <text evidence="9">Involved in mRNA degradation. Catalyzes the phosphorolysis of single-stranded polyribonucleotides processively in the 3'- to 5'-direction.</text>
</comment>
<sequence length="756" mass="82514">MLHAKQWSMEWGGRTLTVEVGKFALQANASCTVRYGDTTILATVVKSKTIRDGIDYFPLMTDFEEKLYAAGKIKGSRFMKREGRPSDEAILSSRLIDRAIRPLFDERVRNDIQVITTALSVDGENDASTVALLAASCVLSISSIPWNGPIASARVGLDENGEFILNVTSSQLETNKKLDLVVAGIPKKLVMVEAGAQEVSEDVFFKAMKWGCEQLAPVVEFFEKIQKEVGQEKEVIFVEGVESVGDQIKKVAEKFIADNAEKLIFNSPKVTKDERKKMIAEIEVALVEHLTGQGFEENVQKKVLSEIKYLICVEITKRILENDQRLDGRKITEIRELQNEVDLLPRVHGSAMFMRGDTQVLSVVTLGAPGDVQTLDSMEEDGKKRYMHHYNDTPFAYGEAGPLRGPGRRAIGHGALAERALEPVLPAEEDFPYAIRVVSEVMGSNGSSSMASTCGSTLSLMAAGVPIKKPVAGIAMGLASDAGSNNGNVTKWKVLTDLQDVEDGPGGMDFKIAGTADGITAVQMDTKTNGLTWDLVEQTIKQSREARLQILEVMARAIAEPRADLSPYAPRIVTVLINPEKIKDLIGPGGKNINKIVDETGAKIDIEQDGRVLITSSDGEQMKLAIKMVKDCTREVEAGEEFDGKVVRLEDFGAFVELLPGKDGLVHVSEIAWERVNKPSDVLKFGDIVKVKVKEIDSLGRVNLSMKALKPKPEGYVAYEAPARQMGGGQGGRGGFGGGNNNRGGDRKPGFFKKRD</sequence>
<keyword evidence="4 9" id="KW-0808">Transferase</keyword>
<dbReference type="SUPFAM" id="SSF46915">
    <property type="entry name" value="Polynucleotide phosphorylase/guanosine pentaphosphate synthase (PNPase/GPSI), domain 3"/>
    <property type="match status" value="1"/>
</dbReference>
<feature type="region of interest" description="Disordered" evidence="10">
    <location>
        <begin position="723"/>
        <end position="756"/>
    </location>
</feature>
<keyword evidence="5 9" id="KW-0548">Nucleotidyltransferase</keyword>
<dbReference type="CDD" id="cd02393">
    <property type="entry name" value="KH-I_PNPase"/>
    <property type="match status" value="1"/>
</dbReference>
<dbReference type="InterPro" id="IPR001247">
    <property type="entry name" value="ExoRNase_PH_dom1"/>
</dbReference>
<dbReference type="Gene3D" id="3.30.1370.10">
    <property type="entry name" value="K Homology domain, type 1"/>
    <property type="match status" value="1"/>
</dbReference>
<organism evidence="12 13">
    <name type="scientific">Candidatus Magasanikbacteria bacterium CG1_02_32_51</name>
    <dbReference type="NCBI Taxonomy" id="1805238"/>
    <lineage>
        <taxon>Bacteria</taxon>
        <taxon>Candidatus Magasanikiibacteriota</taxon>
    </lineage>
</organism>
<proteinExistence type="inferred from homology"/>
<dbReference type="NCBIfam" id="NF008805">
    <property type="entry name" value="PRK11824.1"/>
    <property type="match status" value="1"/>
</dbReference>
<dbReference type="HAMAP" id="MF_01595">
    <property type="entry name" value="PNPase"/>
    <property type="match status" value="1"/>
</dbReference>
<dbReference type="Pfam" id="PF00575">
    <property type="entry name" value="S1"/>
    <property type="match status" value="1"/>
</dbReference>
<dbReference type="InterPro" id="IPR036345">
    <property type="entry name" value="ExoRNase_PH_dom2_sf"/>
</dbReference>
<feature type="binding site" evidence="9">
    <location>
        <position position="509"/>
    </location>
    <ligand>
        <name>Mg(2+)</name>
        <dbReference type="ChEBI" id="CHEBI:18420"/>
    </ligand>
</feature>
<gene>
    <name evidence="9" type="primary">pnp</name>
    <name evidence="12" type="ORF">AUJ23_00620</name>
</gene>
<dbReference type="InterPro" id="IPR004087">
    <property type="entry name" value="KH_dom"/>
</dbReference>
<dbReference type="Gene3D" id="2.40.50.140">
    <property type="entry name" value="Nucleic acid-binding proteins"/>
    <property type="match status" value="1"/>
</dbReference>
<dbReference type="InterPro" id="IPR015847">
    <property type="entry name" value="ExoRNase_PH_dom2"/>
</dbReference>
<evidence type="ECO:0000259" key="11">
    <source>
        <dbReference type="PROSITE" id="PS50126"/>
    </source>
</evidence>
<reference evidence="12 13" key="1">
    <citation type="journal article" date="2016" name="Environ. Microbiol.">
        <title>Genomic resolution of a cold subsurface aquifer community provides metabolic insights for novel microbes adapted to high CO concentrations.</title>
        <authorList>
            <person name="Probst A.J."/>
            <person name="Castelle C.J."/>
            <person name="Singh A."/>
            <person name="Brown C.T."/>
            <person name="Anantharaman K."/>
            <person name="Sharon I."/>
            <person name="Hug L.A."/>
            <person name="Burstein D."/>
            <person name="Emerson J.B."/>
            <person name="Thomas B.C."/>
            <person name="Banfield J.F."/>
        </authorList>
    </citation>
    <scope>NUCLEOTIDE SEQUENCE [LARGE SCALE GENOMIC DNA]</scope>
    <source>
        <strain evidence="12">CG1_02_32_51</strain>
    </source>
</reference>
<dbReference type="GO" id="GO:0004654">
    <property type="term" value="F:polyribonucleotide nucleotidyltransferase activity"/>
    <property type="evidence" value="ECO:0007669"/>
    <property type="project" value="UniProtKB-UniRule"/>
</dbReference>
<dbReference type="SUPFAM" id="SSF55666">
    <property type="entry name" value="Ribonuclease PH domain 2-like"/>
    <property type="match status" value="2"/>
</dbReference>
<dbReference type="InterPro" id="IPR020568">
    <property type="entry name" value="Ribosomal_Su5_D2-typ_SF"/>
</dbReference>
<dbReference type="PANTHER" id="PTHR11252">
    <property type="entry name" value="POLYRIBONUCLEOTIDE NUCLEOTIDYLTRANSFERASE"/>
    <property type="match status" value="1"/>
</dbReference>
<evidence type="ECO:0000256" key="2">
    <source>
        <dbReference type="ARBA" id="ARBA00007404"/>
    </source>
</evidence>
<dbReference type="CDD" id="cd11364">
    <property type="entry name" value="RNase_PH_PNPase_2"/>
    <property type="match status" value="1"/>
</dbReference>
<dbReference type="InterPro" id="IPR036612">
    <property type="entry name" value="KH_dom_type_1_sf"/>
</dbReference>
<feature type="binding site" evidence="9">
    <location>
        <position position="503"/>
    </location>
    <ligand>
        <name>Mg(2+)</name>
        <dbReference type="ChEBI" id="CHEBI:18420"/>
    </ligand>
</feature>
<evidence type="ECO:0000256" key="3">
    <source>
        <dbReference type="ARBA" id="ARBA00022490"/>
    </source>
</evidence>
<dbReference type="SUPFAM" id="SSF54791">
    <property type="entry name" value="Eukaryotic type KH-domain (KH-domain type I)"/>
    <property type="match status" value="1"/>
</dbReference>
<dbReference type="CDD" id="cd04472">
    <property type="entry name" value="S1_PNPase"/>
    <property type="match status" value="1"/>
</dbReference>
<dbReference type="InterPro" id="IPR036456">
    <property type="entry name" value="PNPase_PH_RNA-bd_sf"/>
</dbReference>
<dbReference type="SMART" id="SM00322">
    <property type="entry name" value="KH"/>
    <property type="match status" value="1"/>
</dbReference>
<dbReference type="AlphaFoldDB" id="A0A1J4U6S1"/>
<dbReference type="Pfam" id="PF01138">
    <property type="entry name" value="RNase_PH"/>
    <property type="match status" value="2"/>
</dbReference>
<dbReference type="STRING" id="1805238.AUJ23_00620"/>
<protein>
    <recommendedName>
        <fullName evidence="9">Polyribonucleotide nucleotidyltransferase</fullName>
        <ecNumber evidence="9">2.7.7.8</ecNumber>
    </recommendedName>
    <alternativeName>
        <fullName evidence="9">Polynucleotide phosphorylase</fullName>
        <shortName evidence="9">PNPase</shortName>
    </alternativeName>
</protein>
<evidence type="ECO:0000256" key="5">
    <source>
        <dbReference type="ARBA" id="ARBA00022695"/>
    </source>
</evidence>
<dbReference type="FunFam" id="3.30.1370.10:FF:000001">
    <property type="entry name" value="Polyribonucleotide nucleotidyltransferase"/>
    <property type="match status" value="1"/>
</dbReference>
<evidence type="ECO:0000256" key="9">
    <source>
        <dbReference type="HAMAP-Rule" id="MF_01595"/>
    </source>
</evidence>
<dbReference type="FunFam" id="2.40.50.140:FF:000023">
    <property type="entry name" value="Polyribonucleotide nucleotidyltransferase"/>
    <property type="match status" value="1"/>
</dbReference>
<keyword evidence="3 9" id="KW-0963">Cytoplasm</keyword>
<dbReference type="InterPro" id="IPR012340">
    <property type="entry name" value="NA-bd_OB-fold"/>
</dbReference>
<evidence type="ECO:0000256" key="8">
    <source>
        <dbReference type="ARBA" id="ARBA00022884"/>
    </source>
</evidence>
<dbReference type="Proteomes" id="UP000181941">
    <property type="component" value="Unassembled WGS sequence"/>
</dbReference>
<dbReference type="FunFam" id="3.30.230.70:FF:000001">
    <property type="entry name" value="Polyribonucleotide nucleotidyltransferase"/>
    <property type="match status" value="1"/>
</dbReference>
<dbReference type="GO" id="GO:0003723">
    <property type="term" value="F:RNA binding"/>
    <property type="evidence" value="ECO:0007669"/>
    <property type="project" value="UniProtKB-UniRule"/>
</dbReference>
<dbReference type="InterPro" id="IPR003029">
    <property type="entry name" value="S1_domain"/>
</dbReference>
<comment type="cofactor">
    <cofactor evidence="9">
        <name>Mg(2+)</name>
        <dbReference type="ChEBI" id="CHEBI:18420"/>
    </cofactor>
</comment>
<evidence type="ECO:0000256" key="10">
    <source>
        <dbReference type="SAM" id="MobiDB-lite"/>
    </source>
</evidence>
<comment type="subcellular location">
    <subcellularLocation>
        <location evidence="1 9">Cytoplasm</location>
    </subcellularLocation>
</comment>